<dbReference type="InterPro" id="IPR014980">
    <property type="entry name" value="DOPA_dioxygen"/>
</dbReference>
<dbReference type="InterPro" id="IPR023389">
    <property type="entry name" value="DOPA-like_sf"/>
</dbReference>
<protein>
    <recommendedName>
        <fullName evidence="3">Dopa 4,5-dioxygenase</fullName>
    </recommendedName>
</protein>
<dbReference type="PANTHER" id="PTHR36423">
    <property type="entry name" value="AFR070WP"/>
    <property type="match status" value="1"/>
</dbReference>
<dbReference type="PANTHER" id="PTHR36423:SF2">
    <property type="entry name" value="AFR070WP"/>
    <property type="match status" value="1"/>
</dbReference>
<organism evidence="1 2">
    <name type="scientific">Australozyma saopauloensis</name>
    <dbReference type="NCBI Taxonomy" id="291208"/>
    <lineage>
        <taxon>Eukaryota</taxon>
        <taxon>Fungi</taxon>
        <taxon>Dikarya</taxon>
        <taxon>Ascomycota</taxon>
        <taxon>Saccharomycotina</taxon>
        <taxon>Pichiomycetes</taxon>
        <taxon>Metschnikowiaceae</taxon>
        <taxon>Australozyma</taxon>
    </lineage>
</organism>
<dbReference type="GeneID" id="88171187"/>
<accession>A0AAX4H2X1</accession>
<gene>
    <name evidence="1" type="ORF">PUMCH_000118</name>
</gene>
<evidence type="ECO:0008006" key="3">
    <source>
        <dbReference type="Google" id="ProtNLM"/>
    </source>
</evidence>
<dbReference type="RefSeq" id="XP_062875284.1">
    <property type="nucleotide sequence ID" value="XM_063019214.1"/>
</dbReference>
<proteinExistence type="predicted"/>
<sequence>MASRIRSYDFHTYFNGSDKKETEFCLKFRDLVAAEFAEELASGKIHIEEPWNRPIGPHPINMWELDTAGVYDPALVGRLIGFYQLNHGKLSVLIHPRTSDGDLKDHTEYALWLGHKQRLMTDIFTD</sequence>
<dbReference type="KEGG" id="asau:88171187"/>
<dbReference type="Proteomes" id="UP001338582">
    <property type="component" value="Chromosome 1"/>
</dbReference>
<dbReference type="Pfam" id="PF08883">
    <property type="entry name" value="DOPA_dioxygen"/>
    <property type="match status" value="1"/>
</dbReference>
<evidence type="ECO:0000313" key="2">
    <source>
        <dbReference type="Proteomes" id="UP001338582"/>
    </source>
</evidence>
<dbReference type="AlphaFoldDB" id="A0AAX4H2X1"/>
<dbReference type="Gene3D" id="3.30.70.1240">
    <property type="entry name" value="DOPA-like domains"/>
    <property type="match status" value="1"/>
</dbReference>
<dbReference type="SUPFAM" id="SSF143410">
    <property type="entry name" value="DOPA-like"/>
    <property type="match status" value="1"/>
</dbReference>
<evidence type="ECO:0000313" key="1">
    <source>
        <dbReference type="EMBL" id="WPK22897.1"/>
    </source>
</evidence>
<dbReference type="EMBL" id="CP138894">
    <property type="protein sequence ID" value="WPK22897.1"/>
    <property type="molecule type" value="Genomic_DNA"/>
</dbReference>
<keyword evidence="2" id="KW-1185">Reference proteome</keyword>
<name>A0AAX4H2X1_9ASCO</name>
<reference evidence="1 2" key="1">
    <citation type="submission" date="2023-10" db="EMBL/GenBank/DDBJ databases">
        <title>Draft Genome Sequence of Candida saopaulonensis from a very Premature Infant with Sepsis.</title>
        <authorList>
            <person name="Ning Y."/>
            <person name="Dai R."/>
            <person name="Xiao M."/>
            <person name="Xu Y."/>
            <person name="Yan Q."/>
            <person name="Zhang L."/>
        </authorList>
    </citation>
    <scope>NUCLEOTIDE SEQUENCE [LARGE SCALE GENOMIC DNA]</scope>
    <source>
        <strain evidence="1 2">19XY460</strain>
    </source>
</reference>